<feature type="chain" id="PRO_5038615643" evidence="8">
    <location>
        <begin position="27"/>
        <end position="575"/>
    </location>
</feature>
<keyword evidence="7" id="KW-0472">Membrane</keyword>
<evidence type="ECO:0000259" key="9">
    <source>
        <dbReference type="PROSITE" id="PS50847"/>
    </source>
</evidence>
<dbReference type="InterPro" id="IPR008454">
    <property type="entry name" value="Collagen-bd_Cna-like_B-typ_dom"/>
</dbReference>
<evidence type="ECO:0000256" key="7">
    <source>
        <dbReference type="SAM" id="Phobius"/>
    </source>
</evidence>
<dbReference type="AlphaFoldDB" id="F3V007"/>
<dbReference type="HOGENOM" id="CLU_002287_4_1_9"/>
<dbReference type="PATRIC" id="fig|888808.3.peg.2056"/>
<dbReference type="SUPFAM" id="SSF49478">
    <property type="entry name" value="Cna protein B-type domain"/>
    <property type="match status" value="2"/>
</dbReference>
<dbReference type="InterPro" id="IPR013783">
    <property type="entry name" value="Ig-like_fold"/>
</dbReference>
<evidence type="ECO:0000256" key="3">
    <source>
        <dbReference type="ARBA" id="ARBA00022512"/>
    </source>
</evidence>
<dbReference type="GO" id="GO:0005518">
    <property type="term" value="F:collagen binding"/>
    <property type="evidence" value="ECO:0007669"/>
    <property type="project" value="InterPro"/>
</dbReference>
<dbReference type="RefSeq" id="WP_004193686.1">
    <property type="nucleotide sequence ID" value="NZ_GL890986.1"/>
</dbReference>
<keyword evidence="7" id="KW-1133">Transmembrane helix</keyword>
<evidence type="ECO:0000256" key="4">
    <source>
        <dbReference type="ARBA" id="ARBA00022525"/>
    </source>
</evidence>
<dbReference type="Pfam" id="PF05738">
    <property type="entry name" value="Cna_B"/>
    <property type="match status" value="1"/>
</dbReference>
<keyword evidence="5 8" id="KW-0732">Signal</keyword>
<evidence type="ECO:0000256" key="8">
    <source>
        <dbReference type="SAM" id="SignalP"/>
    </source>
</evidence>
<feature type="signal peptide" evidence="8">
    <location>
        <begin position="1"/>
        <end position="26"/>
    </location>
</feature>
<name>F3V007_STRSA</name>
<keyword evidence="4" id="KW-0964">Secreted</keyword>
<dbReference type="CDD" id="cd00222">
    <property type="entry name" value="CollagenBindB"/>
    <property type="match status" value="1"/>
</dbReference>
<dbReference type="Pfam" id="PF17802">
    <property type="entry name" value="SpaA"/>
    <property type="match status" value="1"/>
</dbReference>
<dbReference type="Pfam" id="PF00746">
    <property type="entry name" value="Gram_pos_anchor"/>
    <property type="match status" value="1"/>
</dbReference>
<accession>F3V007</accession>
<dbReference type="InterPro" id="IPR041171">
    <property type="entry name" value="SDR_Ig"/>
</dbReference>
<keyword evidence="6" id="KW-0572">Peptidoglycan-anchor</keyword>
<dbReference type="PROSITE" id="PS50847">
    <property type="entry name" value="GRAM_POS_ANCHORING"/>
    <property type="match status" value="1"/>
</dbReference>
<dbReference type="InterPro" id="IPR008966">
    <property type="entry name" value="Adhesion_dom_sf"/>
</dbReference>
<keyword evidence="3" id="KW-0134">Cell wall</keyword>
<dbReference type="eggNOG" id="COG4932">
    <property type="taxonomic scope" value="Bacteria"/>
</dbReference>
<evidence type="ECO:0000313" key="10">
    <source>
        <dbReference type="EMBL" id="EGJ36210.1"/>
    </source>
</evidence>
<evidence type="ECO:0000256" key="2">
    <source>
        <dbReference type="ARBA" id="ARBA00007257"/>
    </source>
</evidence>
<reference evidence="10 11" key="1">
    <citation type="submission" date="2011-03" db="EMBL/GenBank/DDBJ databases">
        <authorList>
            <person name="Muzny D."/>
            <person name="Qin X."/>
            <person name="Deng J."/>
            <person name="Jiang H."/>
            <person name="Liu Y."/>
            <person name="Qu J."/>
            <person name="Song X.-Z."/>
            <person name="Zhang L."/>
            <person name="Thornton R."/>
            <person name="Coyle M."/>
            <person name="Francisco L."/>
            <person name="Jackson L."/>
            <person name="Javaid M."/>
            <person name="Korchina V."/>
            <person name="Kovar C."/>
            <person name="Mata R."/>
            <person name="Mathew T."/>
            <person name="Ngo R."/>
            <person name="Nguyen L."/>
            <person name="Nguyen N."/>
            <person name="Okwuonu G."/>
            <person name="Ongeri F."/>
            <person name="Pham C."/>
            <person name="Simmons D."/>
            <person name="Wilczek-Boney K."/>
            <person name="Hale W."/>
            <person name="Jakkamsetti A."/>
            <person name="Pham P."/>
            <person name="Ruth R."/>
            <person name="San Lucas F."/>
            <person name="Warren J."/>
            <person name="Zhang J."/>
            <person name="Zhao Z."/>
            <person name="Zhou C."/>
            <person name="Zhu D."/>
            <person name="Lee S."/>
            <person name="Bess C."/>
            <person name="Blankenburg K."/>
            <person name="Forbes L."/>
            <person name="Fu Q."/>
            <person name="Gubbala S."/>
            <person name="Hirani K."/>
            <person name="Jayaseelan J.C."/>
            <person name="Lara F."/>
            <person name="Munidasa M."/>
            <person name="Palculict T."/>
            <person name="Patil S."/>
            <person name="Pu L.-L."/>
            <person name="Saada N."/>
            <person name="Tang L."/>
            <person name="Weissenberger G."/>
            <person name="Zhu Y."/>
            <person name="Hemphill L."/>
            <person name="Shang Y."/>
            <person name="Youmans B."/>
            <person name="Ayvaz T."/>
            <person name="Ross M."/>
            <person name="Santibanez J."/>
            <person name="Aqrawi P."/>
            <person name="Gross S."/>
            <person name="Joshi V."/>
            <person name="Fowler G."/>
            <person name="Nazareth L."/>
            <person name="Reid J."/>
            <person name="Worley K."/>
            <person name="Petrosino J."/>
            <person name="Highlander S."/>
            <person name="Gibbs R."/>
        </authorList>
    </citation>
    <scope>NUCLEOTIDE SEQUENCE [LARGE SCALE GENOMIC DNA]</scope>
    <source>
        <strain evidence="10 11">SK49</strain>
    </source>
</reference>
<dbReference type="EMBL" id="AFFO01000016">
    <property type="protein sequence ID" value="EGJ36210.1"/>
    <property type="molecule type" value="Genomic_DNA"/>
</dbReference>
<dbReference type="NCBIfam" id="TIGR01167">
    <property type="entry name" value="LPXTG_anchor"/>
    <property type="match status" value="1"/>
</dbReference>
<dbReference type="Pfam" id="PF05737">
    <property type="entry name" value="Collagen_bind"/>
    <property type="match status" value="1"/>
</dbReference>
<sequence>MKKLTQIFASLLSLVFLCTGSIFTGAKEAKAATVDDVFTSVNVYNEKGEALTEGLALWERFQIDANFAFNYGKVQPGDTTSISLPAQFILEDVDFEVKDKDGNLVATAAVNSNSKELTLTYTDYVLTKSRIEGKVHLIARVDHTVAKDKNSIPFYLTIGKNVIIEFGKIDFKGVPGQPEKPHTFIKSGWDNADDIKSITYCLNINQDGQELQNVQIADTLGFEGGEIDMNRFEIIKSRWIVDPSDNSFHLAKEREDVTAQYKVELSEDKRSFKLNLGNISADEGFSIRYRVKFPAAPLNGTQFPNDAVLKADNIEDQKSSAVVRYQHANGLANGDVYGVQVTKKDENGKPLEGAEFTLYDADGVTVVQTATSDSNGVASFSNLIKEHYVIKETKAPAGYQLSDEAIQVNAAQLDTYGSGVIYKDFTNRQALITASGTKTWVDDNNKAGKRPDKITVHLFANGTEVASKEVRPNEKGEWKYEFTDLPASSADGTDIVYSVTEDSVYDYTTTVDGMNIINTIIPSKPQAPGSSSSSSSTVVKKALPKTGENASWIMIAAGVALVGLVGFVVFRAKKK</sequence>
<dbReference type="PANTHER" id="PTHR36108">
    <property type="entry name" value="COLOSSIN-B-RELATED"/>
    <property type="match status" value="1"/>
</dbReference>
<proteinExistence type="inferred from homology"/>
<dbReference type="GO" id="GO:0007155">
    <property type="term" value="P:cell adhesion"/>
    <property type="evidence" value="ECO:0007669"/>
    <property type="project" value="InterPro"/>
</dbReference>
<dbReference type="InterPro" id="IPR011252">
    <property type="entry name" value="Fibrogen-bd_dom1"/>
</dbReference>
<keyword evidence="7" id="KW-0812">Transmembrane</keyword>
<keyword evidence="10" id="KW-0176">Collagen</keyword>
<dbReference type="InterPro" id="IPR008456">
    <property type="entry name" value="Collagen-bd_dom"/>
</dbReference>
<organism evidence="10 11">
    <name type="scientific">Streptococcus sanguinis SK49</name>
    <dbReference type="NCBI Taxonomy" id="888808"/>
    <lineage>
        <taxon>Bacteria</taxon>
        <taxon>Bacillati</taxon>
        <taxon>Bacillota</taxon>
        <taxon>Bacilli</taxon>
        <taxon>Lactobacillales</taxon>
        <taxon>Streptococcaceae</taxon>
        <taxon>Streptococcus</taxon>
    </lineage>
</organism>
<dbReference type="Pfam" id="PF17961">
    <property type="entry name" value="Big_8"/>
    <property type="match status" value="1"/>
</dbReference>
<dbReference type="Proteomes" id="UP000006459">
    <property type="component" value="Unassembled WGS sequence"/>
</dbReference>
<evidence type="ECO:0000256" key="5">
    <source>
        <dbReference type="ARBA" id="ARBA00022729"/>
    </source>
</evidence>
<evidence type="ECO:0000313" key="11">
    <source>
        <dbReference type="Proteomes" id="UP000006459"/>
    </source>
</evidence>
<evidence type="ECO:0000256" key="6">
    <source>
        <dbReference type="ARBA" id="ARBA00023088"/>
    </source>
</evidence>
<dbReference type="Gene3D" id="2.60.40.1280">
    <property type="match status" value="1"/>
</dbReference>
<dbReference type="Gene3D" id="2.60.40.740">
    <property type="match status" value="1"/>
</dbReference>
<dbReference type="Gene3D" id="2.60.40.1140">
    <property type="entry name" value="Collagen-binding surface protein Cna, B-type domain"/>
    <property type="match status" value="1"/>
</dbReference>
<gene>
    <name evidence="10" type="ORF">HMPREF9380_2097</name>
</gene>
<feature type="transmembrane region" description="Helical" evidence="7">
    <location>
        <begin position="550"/>
        <end position="570"/>
    </location>
</feature>
<dbReference type="Gene3D" id="2.60.40.10">
    <property type="entry name" value="Immunoglobulins"/>
    <property type="match status" value="1"/>
</dbReference>
<comment type="subcellular location">
    <subcellularLocation>
        <location evidence="1">Secreted</location>
        <location evidence="1">Cell wall</location>
        <topology evidence="1">Peptidoglycan-anchor</topology>
    </subcellularLocation>
</comment>
<protein>
    <submittedName>
        <fullName evidence="10">Collagen-binding surface protein</fullName>
    </submittedName>
</protein>
<evidence type="ECO:0000256" key="1">
    <source>
        <dbReference type="ARBA" id="ARBA00004168"/>
    </source>
</evidence>
<comment type="similarity">
    <text evidence="2">Belongs to the serine-aspartate repeat-containing protein (SDr) family.</text>
</comment>
<dbReference type="InterPro" id="IPR019931">
    <property type="entry name" value="LPXTG_anchor"/>
</dbReference>
<dbReference type="InterPro" id="IPR041033">
    <property type="entry name" value="SpaA_PFL_dom_1"/>
</dbReference>
<dbReference type="SUPFAM" id="SSF49401">
    <property type="entry name" value="Bacterial adhesins"/>
    <property type="match status" value="2"/>
</dbReference>
<comment type="caution">
    <text evidence="10">The sequence shown here is derived from an EMBL/GenBank/DDBJ whole genome shotgun (WGS) entry which is preliminary data.</text>
</comment>
<feature type="domain" description="Gram-positive cocci surface proteins LPxTG" evidence="9">
    <location>
        <begin position="543"/>
        <end position="575"/>
    </location>
</feature>
<dbReference type="PANTHER" id="PTHR36108:SF13">
    <property type="entry name" value="COLOSSIN-B-RELATED"/>
    <property type="match status" value="1"/>
</dbReference>